<keyword evidence="2" id="KW-0677">Repeat</keyword>
<evidence type="ECO:0000256" key="3">
    <source>
        <dbReference type="ARBA" id="ARBA00022771"/>
    </source>
</evidence>
<protein>
    <recommendedName>
        <fullName evidence="6">C2H2-type domain-containing protein</fullName>
    </recommendedName>
</protein>
<dbReference type="AlphaFoldDB" id="A0A8K0CYF9"/>
<dbReference type="PANTHER" id="PTHR23235">
    <property type="entry name" value="KRUEPPEL-LIKE TRANSCRIPTION FACTOR"/>
    <property type="match status" value="1"/>
</dbReference>
<organism evidence="7 8">
    <name type="scientific">Ignelater luminosus</name>
    <name type="common">Cucubano</name>
    <name type="synonym">Pyrophorus luminosus</name>
    <dbReference type="NCBI Taxonomy" id="2038154"/>
    <lineage>
        <taxon>Eukaryota</taxon>
        <taxon>Metazoa</taxon>
        <taxon>Ecdysozoa</taxon>
        <taxon>Arthropoda</taxon>
        <taxon>Hexapoda</taxon>
        <taxon>Insecta</taxon>
        <taxon>Pterygota</taxon>
        <taxon>Neoptera</taxon>
        <taxon>Endopterygota</taxon>
        <taxon>Coleoptera</taxon>
        <taxon>Polyphaga</taxon>
        <taxon>Elateriformia</taxon>
        <taxon>Elateroidea</taxon>
        <taxon>Elateridae</taxon>
        <taxon>Agrypninae</taxon>
        <taxon>Pyrophorini</taxon>
        <taxon>Ignelater</taxon>
    </lineage>
</organism>
<dbReference type="FunFam" id="3.30.160.60:FF:000303">
    <property type="entry name" value="Zinc finger protein 41"/>
    <property type="match status" value="1"/>
</dbReference>
<comment type="caution">
    <text evidence="7">The sequence shown here is derived from an EMBL/GenBank/DDBJ whole genome shotgun (WGS) entry which is preliminary data.</text>
</comment>
<evidence type="ECO:0000256" key="2">
    <source>
        <dbReference type="ARBA" id="ARBA00022737"/>
    </source>
</evidence>
<sequence length="70" mass="7960">ERHIRTHTGEKPFGCDKCGKCFSLKSTLESHYRTHNPGGNKDFSCAVCSSYFSSKSSLRVHMLMHTGKYF</sequence>
<dbReference type="GO" id="GO:0000981">
    <property type="term" value="F:DNA-binding transcription factor activity, RNA polymerase II-specific"/>
    <property type="evidence" value="ECO:0007669"/>
    <property type="project" value="TreeGrafter"/>
</dbReference>
<feature type="domain" description="C2H2-type" evidence="6">
    <location>
        <begin position="43"/>
        <end position="70"/>
    </location>
</feature>
<dbReference type="Gene3D" id="3.30.160.60">
    <property type="entry name" value="Classic Zinc Finger"/>
    <property type="match status" value="2"/>
</dbReference>
<dbReference type="PROSITE" id="PS00028">
    <property type="entry name" value="ZINC_FINGER_C2H2_1"/>
    <property type="match status" value="2"/>
</dbReference>
<dbReference type="PANTHER" id="PTHR23235:SF120">
    <property type="entry name" value="KRUPPEL-LIKE FACTOR 15"/>
    <property type="match status" value="1"/>
</dbReference>
<evidence type="ECO:0000313" key="8">
    <source>
        <dbReference type="Proteomes" id="UP000801492"/>
    </source>
</evidence>
<name>A0A8K0CYF9_IGNLU</name>
<keyword evidence="8" id="KW-1185">Reference proteome</keyword>
<dbReference type="Proteomes" id="UP000801492">
    <property type="component" value="Unassembled WGS sequence"/>
</dbReference>
<evidence type="ECO:0000259" key="6">
    <source>
        <dbReference type="PROSITE" id="PS50157"/>
    </source>
</evidence>
<dbReference type="GO" id="GO:0000978">
    <property type="term" value="F:RNA polymerase II cis-regulatory region sequence-specific DNA binding"/>
    <property type="evidence" value="ECO:0007669"/>
    <property type="project" value="TreeGrafter"/>
</dbReference>
<feature type="non-terminal residue" evidence="7">
    <location>
        <position position="1"/>
    </location>
</feature>
<gene>
    <name evidence="7" type="ORF">ILUMI_11418</name>
</gene>
<dbReference type="SUPFAM" id="SSF57667">
    <property type="entry name" value="beta-beta-alpha zinc fingers"/>
    <property type="match status" value="2"/>
</dbReference>
<evidence type="ECO:0000256" key="4">
    <source>
        <dbReference type="ARBA" id="ARBA00022833"/>
    </source>
</evidence>
<dbReference type="InterPro" id="IPR013087">
    <property type="entry name" value="Znf_C2H2_type"/>
</dbReference>
<reference evidence="7" key="1">
    <citation type="submission" date="2019-08" db="EMBL/GenBank/DDBJ databases">
        <title>The genome of the North American firefly Photinus pyralis.</title>
        <authorList>
            <consortium name="Photinus pyralis genome working group"/>
            <person name="Fallon T.R."/>
            <person name="Sander Lower S.E."/>
            <person name="Weng J.-K."/>
        </authorList>
    </citation>
    <scope>NUCLEOTIDE SEQUENCE</scope>
    <source>
        <strain evidence="7">TRF0915ILg1</strain>
        <tissue evidence="7">Whole body</tissue>
    </source>
</reference>
<keyword evidence="3 5" id="KW-0863">Zinc-finger</keyword>
<evidence type="ECO:0000313" key="7">
    <source>
        <dbReference type="EMBL" id="KAF2894754.1"/>
    </source>
</evidence>
<dbReference type="Pfam" id="PF00096">
    <property type="entry name" value="zf-C2H2"/>
    <property type="match status" value="2"/>
</dbReference>
<dbReference type="PROSITE" id="PS50157">
    <property type="entry name" value="ZINC_FINGER_C2H2_2"/>
    <property type="match status" value="2"/>
</dbReference>
<feature type="domain" description="C2H2-type" evidence="6">
    <location>
        <begin position="13"/>
        <end position="35"/>
    </location>
</feature>
<proteinExistence type="predicted"/>
<evidence type="ECO:0000256" key="5">
    <source>
        <dbReference type="PROSITE-ProRule" id="PRU00042"/>
    </source>
</evidence>
<dbReference type="SMART" id="SM00355">
    <property type="entry name" value="ZnF_C2H2"/>
    <property type="match status" value="2"/>
</dbReference>
<dbReference type="GO" id="GO:0008270">
    <property type="term" value="F:zinc ion binding"/>
    <property type="evidence" value="ECO:0007669"/>
    <property type="project" value="UniProtKB-KW"/>
</dbReference>
<evidence type="ECO:0000256" key="1">
    <source>
        <dbReference type="ARBA" id="ARBA00022723"/>
    </source>
</evidence>
<keyword evidence="4" id="KW-0862">Zinc</keyword>
<dbReference type="FunFam" id="3.30.160.60:FF:000557">
    <property type="entry name" value="zinc finger and SCAN domain-containing protein 29"/>
    <property type="match status" value="1"/>
</dbReference>
<accession>A0A8K0CYF9</accession>
<keyword evidence="1" id="KW-0479">Metal-binding</keyword>
<dbReference type="OrthoDB" id="8113227at2759"/>
<dbReference type="InterPro" id="IPR036236">
    <property type="entry name" value="Znf_C2H2_sf"/>
</dbReference>
<dbReference type="EMBL" id="VTPC01006688">
    <property type="protein sequence ID" value="KAF2894754.1"/>
    <property type="molecule type" value="Genomic_DNA"/>
</dbReference>